<keyword evidence="2" id="KW-1003">Cell membrane</keyword>
<accession>A0A6I6JM37</accession>
<keyword evidence="14" id="KW-1185">Reference proteome</keyword>
<dbReference type="GO" id="GO:0000155">
    <property type="term" value="F:phosphorelay sensor kinase activity"/>
    <property type="evidence" value="ECO:0007669"/>
    <property type="project" value="InterPro"/>
</dbReference>
<feature type="domain" description="PAS" evidence="11">
    <location>
        <begin position="259"/>
        <end position="329"/>
    </location>
</feature>
<feature type="domain" description="Histidine kinase" evidence="10">
    <location>
        <begin position="835"/>
        <end position="928"/>
    </location>
</feature>
<dbReference type="InterPro" id="IPR013655">
    <property type="entry name" value="PAS_fold_3"/>
</dbReference>
<keyword evidence="8" id="KW-0472">Membrane</keyword>
<dbReference type="Gene3D" id="3.30.450.20">
    <property type="entry name" value="PAS domain"/>
    <property type="match status" value="5"/>
</dbReference>
<dbReference type="PROSITE" id="PS50113">
    <property type="entry name" value="PAC"/>
    <property type="match status" value="3"/>
</dbReference>
<evidence type="ECO:0000256" key="7">
    <source>
        <dbReference type="ARBA" id="ARBA00023012"/>
    </source>
</evidence>
<evidence type="ECO:0000313" key="13">
    <source>
        <dbReference type="EMBL" id="QGY42000.1"/>
    </source>
</evidence>
<proteinExistence type="predicted"/>
<protein>
    <submittedName>
        <fullName evidence="13">PAS domain S-box protein</fullName>
    </submittedName>
</protein>
<dbReference type="NCBIfam" id="TIGR00229">
    <property type="entry name" value="sensory_box"/>
    <property type="match status" value="4"/>
</dbReference>
<dbReference type="CDD" id="cd00130">
    <property type="entry name" value="PAS"/>
    <property type="match status" value="4"/>
</dbReference>
<dbReference type="EMBL" id="CP046400">
    <property type="protein sequence ID" value="QGY42000.1"/>
    <property type="molecule type" value="Genomic_DNA"/>
</dbReference>
<keyword evidence="5" id="KW-0418">Kinase</keyword>
<comment type="subcellular location">
    <subcellularLocation>
        <location evidence="1">Cell membrane</location>
        <topology evidence="1">Multi-pass membrane protein</topology>
    </subcellularLocation>
</comment>
<name>A0A6I6JM37_9BACT</name>
<dbReference type="GO" id="GO:0046983">
    <property type="term" value="F:protein dimerization activity"/>
    <property type="evidence" value="ECO:0007669"/>
    <property type="project" value="InterPro"/>
</dbReference>
<evidence type="ECO:0000256" key="4">
    <source>
        <dbReference type="ARBA" id="ARBA00022692"/>
    </source>
</evidence>
<keyword evidence="6" id="KW-1133">Transmembrane helix</keyword>
<dbReference type="SMART" id="SM00086">
    <property type="entry name" value="PAC"/>
    <property type="match status" value="5"/>
</dbReference>
<evidence type="ECO:0000256" key="8">
    <source>
        <dbReference type="ARBA" id="ARBA00023136"/>
    </source>
</evidence>
<dbReference type="CDD" id="cd16917">
    <property type="entry name" value="HATPase_UhpB-NarQ-NarX-like"/>
    <property type="match status" value="1"/>
</dbReference>
<dbReference type="PANTHER" id="PTHR24421">
    <property type="entry name" value="NITRATE/NITRITE SENSOR PROTEIN NARX-RELATED"/>
    <property type="match status" value="1"/>
</dbReference>
<dbReference type="Pfam" id="PF00989">
    <property type="entry name" value="PAS"/>
    <property type="match status" value="2"/>
</dbReference>
<keyword evidence="3" id="KW-0808">Transferase</keyword>
<dbReference type="Pfam" id="PF02518">
    <property type="entry name" value="HATPase_c"/>
    <property type="match status" value="1"/>
</dbReference>
<sequence length="932" mass="106006">MDLTPDLFRKVMEVSGVAMAIRGPDLKPIYANNAFLSHYGYTRLEVDTLSAEKVLPDETIALYAEEVLPAIRAGESWEGEHAIRTKSGRQCVVWSRFDPVLDSQGRVTHVISVMREASDSGLVRSALSMTERHLHFLSENTRDCLFRLNLETGTYDYISPGVTCMTGYTPQEFYGVVRPLRNMVPEEWRKVMDERWEELLSGRTDPEHVMPIVNKNGTLRWLSLRFTLVRDCCGKPVAVEGIMTDATQTKLAEEALKANEQKYRLLVENISDVVWTQDDARRFTYATPSAEFLWGYPLEELLQLDHRELFTPESRKRMEAISQARMQDEKEGRYSLNREVYEHLRKDGTSIWAESVVRRTFDEKGNPLGYLGMTRDITERKQAEDALLESETRFRTLFEDSPISLWEEDLTRLKAYFDQLKTEGVQDFRQFFYDNPDKLAHCATLVDVVGVNKATLELLRAKSKEDLLGNLDKVLTESSMAAFTEEMILLASGGCEYCGEITHRTLEGDIIWVVVHFLVPPEYEDSLSRVIVSLIDVTPRKRAEQALMESEERYRVVVENTREGVAVVKGAETVFVNEAMGRILGYSGEELKSVSPLDRVHPEDRELARKRFSDLDSGREKEGVAVLRIVTGQGAFRWVTLNVKSIMWGGEEARLKMLSDITPHKRLEEELRVAHAEMEKRVRQRTAELSESNAKLTREIQEREKAQAHILSLTQQLIRIQEDERQRISCDLHDKVAQDLSSTVLSMETLFDGYTIIDPEILARGKAVAGVVRRTIAEVRDIAYGLRPPALDQLGLTRTLEQLCSDTAERSGLNIDFSAVGIENVSLDFDTEINIYRMIQEALTNVVRHAGATGATVRLVKSHPDLLVRVSDDGRGFELNRRRAEIVAERRMGLTSMEERARLIGGAMEIRSRLGAGTRIILKIPLTAARRR</sequence>
<dbReference type="InterPro" id="IPR000700">
    <property type="entry name" value="PAS-assoc_C"/>
</dbReference>
<feature type="domain" description="PAS" evidence="11">
    <location>
        <begin position="130"/>
        <end position="203"/>
    </location>
</feature>
<dbReference type="InterPro" id="IPR036890">
    <property type="entry name" value="HATPase_C_sf"/>
</dbReference>
<gene>
    <name evidence="13" type="ORF">GM415_06525</name>
</gene>
<dbReference type="Pfam" id="PF13426">
    <property type="entry name" value="PAS_9"/>
    <property type="match status" value="1"/>
</dbReference>
<dbReference type="AlphaFoldDB" id="A0A6I6JM37"/>
<evidence type="ECO:0000259" key="12">
    <source>
        <dbReference type="PROSITE" id="PS50113"/>
    </source>
</evidence>
<keyword evidence="9" id="KW-0175">Coiled coil</keyword>
<evidence type="ECO:0000256" key="9">
    <source>
        <dbReference type="SAM" id="Coils"/>
    </source>
</evidence>
<dbReference type="InterPro" id="IPR003594">
    <property type="entry name" value="HATPase_dom"/>
</dbReference>
<keyword evidence="7" id="KW-0902">Two-component regulatory system</keyword>
<dbReference type="PANTHER" id="PTHR24421:SF37">
    <property type="entry name" value="SENSOR HISTIDINE KINASE NARS"/>
    <property type="match status" value="1"/>
</dbReference>
<dbReference type="GO" id="GO:0006355">
    <property type="term" value="P:regulation of DNA-templated transcription"/>
    <property type="evidence" value="ECO:0007669"/>
    <property type="project" value="InterPro"/>
</dbReference>
<dbReference type="InterPro" id="IPR013767">
    <property type="entry name" value="PAS_fold"/>
</dbReference>
<dbReference type="InterPro" id="IPR011712">
    <property type="entry name" value="Sig_transdc_His_kin_sub3_dim/P"/>
</dbReference>
<dbReference type="SUPFAM" id="SSF55874">
    <property type="entry name" value="ATPase domain of HSP90 chaperone/DNA topoisomerase II/histidine kinase"/>
    <property type="match status" value="1"/>
</dbReference>
<dbReference type="PROSITE" id="PS50112">
    <property type="entry name" value="PAS"/>
    <property type="match status" value="3"/>
</dbReference>
<evidence type="ECO:0000256" key="5">
    <source>
        <dbReference type="ARBA" id="ARBA00022777"/>
    </source>
</evidence>
<dbReference type="InterPro" id="IPR000014">
    <property type="entry name" value="PAS"/>
</dbReference>
<dbReference type="SMART" id="SM00387">
    <property type="entry name" value="HATPase_c"/>
    <property type="match status" value="1"/>
</dbReference>
<feature type="domain" description="PAC" evidence="12">
    <location>
        <begin position="497"/>
        <end position="549"/>
    </location>
</feature>
<dbReference type="KEGG" id="psel:GM415_06525"/>
<dbReference type="Proteomes" id="UP000428328">
    <property type="component" value="Chromosome"/>
</dbReference>
<feature type="domain" description="PAC" evidence="12">
    <location>
        <begin position="206"/>
        <end position="258"/>
    </location>
</feature>
<dbReference type="InterPro" id="IPR050482">
    <property type="entry name" value="Sensor_HK_TwoCompSys"/>
</dbReference>
<feature type="coiled-coil region" evidence="9">
    <location>
        <begin position="664"/>
        <end position="706"/>
    </location>
</feature>
<dbReference type="Gene3D" id="3.30.565.10">
    <property type="entry name" value="Histidine kinase-like ATPase, C-terminal domain"/>
    <property type="match status" value="1"/>
</dbReference>
<evidence type="ECO:0000256" key="6">
    <source>
        <dbReference type="ARBA" id="ARBA00022989"/>
    </source>
</evidence>
<evidence type="ECO:0000313" key="14">
    <source>
        <dbReference type="Proteomes" id="UP000428328"/>
    </source>
</evidence>
<dbReference type="Pfam" id="PF07730">
    <property type="entry name" value="HisKA_3"/>
    <property type="match status" value="1"/>
</dbReference>
<dbReference type="PROSITE" id="PS50109">
    <property type="entry name" value="HIS_KIN"/>
    <property type="match status" value="1"/>
</dbReference>
<dbReference type="SMART" id="SM00091">
    <property type="entry name" value="PAS"/>
    <property type="match status" value="4"/>
</dbReference>
<dbReference type="InterPro" id="IPR001610">
    <property type="entry name" value="PAC"/>
</dbReference>
<dbReference type="SUPFAM" id="SSF55785">
    <property type="entry name" value="PYP-like sensor domain (PAS domain)"/>
    <property type="match status" value="5"/>
</dbReference>
<dbReference type="InterPro" id="IPR005467">
    <property type="entry name" value="His_kinase_dom"/>
</dbReference>
<dbReference type="Gene3D" id="1.20.5.1930">
    <property type="match status" value="1"/>
</dbReference>
<reference evidence="13 14" key="1">
    <citation type="submission" date="2019-11" db="EMBL/GenBank/DDBJ databases">
        <authorList>
            <person name="Zheng R.K."/>
            <person name="Sun C.M."/>
        </authorList>
    </citation>
    <scope>NUCLEOTIDE SEQUENCE [LARGE SCALE GENOMIC DNA]</scope>
    <source>
        <strain evidence="13 14">SRB007</strain>
    </source>
</reference>
<evidence type="ECO:0000259" key="10">
    <source>
        <dbReference type="PROSITE" id="PS50109"/>
    </source>
</evidence>
<dbReference type="GO" id="GO:0005886">
    <property type="term" value="C:plasma membrane"/>
    <property type="evidence" value="ECO:0007669"/>
    <property type="project" value="UniProtKB-SubCell"/>
</dbReference>
<dbReference type="Pfam" id="PF08447">
    <property type="entry name" value="PAS_3"/>
    <property type="match status" value="2"/>
</dbReference>
<keyword evidence="4" id="KW-0812">Transmembrane</keyword>
<evidence type="ECO:0000259" key="11">
    <source>
        <dbReference type="PROSITE" id="PS50112"/>
    </source>
</evidence>
<feature type="domain" description="PAC" evidence="12">
    <location>
        <begin position="334"/>
        <end position="389"/>
    </location>
</feature>
<organism evidence="13 14">
    <name type="scientific">Pseudodesulfovibrio cashew</name>
    <dbReference type="NCBI Taxonomy" id="2678688"/>
    <lineage>
        <taxon>Bacteria</taxon>
        <taxon>Pseudomonadati</taxon>
        <taxon>Thermodesulfobacteriota</taxon>
        <taxon>Desulfovibrionia</taxon>
        <taxon>Desulfovibrionales</taxon>
        <taxon>Desulfovibrionaceae</taxon>
    </lineage>
</organism>
<evidence type="ECO:0000256" key="3">
    <source>
        <dbReference type="ARBA" id="ARBA00022679"/>
    </source>
</evidence>
<evidence type="ECO:0000256" key="2">
    <source>
        <dbReference type="ARBA" id="ARBA00022475"/>
    </source>
</evidence>
<dbReference type="InterPro" id="IPR035965">
    <property type="entry name" value="PAS-like_dom_sf"/>
</dbReference>
<evidence type="ECO:0000256" key="1">
    <source>
        <dbReference type="ARBA" id="ARBA00004651"/>
    </source>
</evidence>
<feature type="domain" description="PAS" evidence="11">
    <location>
        <begin position="569"/>
        <end position="619"/>
    </location>
</feature>